<dbReference type="Gene3D" id="1.10.1200.10">
    <property type="entry name" value="ACP-like"/>
    <property type="match status" value="4"/>
</dbReference>
<evidence type="ECO:0000259" key="9">
    <source>
        <dbReference type="PROSITE" id="PS52004"/>
    </source>
</evidence>
<dbReference type="GO" id="GO:0044550">
    <property type="term" value="P:secondary metabolite biosynthetic process"/>
    <property type="evidence" value="ECO:0007669"/>
    <property type="project" value="TreeGrafter"/>
</dbReference>
<evidence type="ECO:0000256" key="6">
    <source>
        <dbReference type="ARBA" id="ARBA00029443"/>
    </source>
</evidence>
<keyword evidence="11" id="KW-1185">Reference proteome</keyword>
<protein>
    <submittedName>
        <fullName evidence="10">D-alanine--D-alanyl carrier protein ligase</fullName>
    </submittedName>
</protein>
<dbReference type="Pfam" id="PF00202">
    <property type="entry name" value="Aminotran_3"/>
    <property type="match status" value="1"/>
</dbReference>
<dbReference type="InterPro" id="IPR014043">
    <property type="entry name" value="Acyl_transferase_dom"/>
</dbReference>
<dbReference type="FunFam" id="1.10.1200.10:FF:000016">
    <property type="entry name" value="Non-ribosomal peptide synthase"/>
    <property type="match status" value="1"/>
</dbReference>
<dbReference type="Gene3D" id="3.40.640.10">
    <property type="entry name" value="Type I PLP-dependent aspartate aminotransferase-like (Major domain)"/>
    <property type="match status" value="1"/>
</dbReference>
<dbReference type="InterPro" id="IPR015422">
    <property type="entry name" value="PyrdxlP-dep_Trfase_small"/>
</dbReference>
<feature type="domain" description="Carrier" evidence="8">
    <location>
        <begin position="589"/>
        <end position="664"/>
    </location>
</feature>
<dbReference type="Gene3D" id="3.30.559.30">
    <property type="entry name" value="Nonribosomal peptide synthetase, condensation domain"/>
    <property type="match status" value="4"/>
</dbReference>
<dbReference type="PROSITE" id="PS00012">
    <property type="entry name" value="PHOSPHOPANTETHEINE"/>
    <property type="match status" value="2"/>
</dbReference>
<dbReference type="Pfam" id="PF00550">
    <property type="entry name" value="PP-binding"/>
    <property type="match status" value="4"/>
</dbReference>
<comment type="cofactor">
    <cofactor evidence="1">
        <name>pantetheine 4'-phosphate</name>
        <dbReference type="ChEBI" id="CHEBI:47942"/>
    </cofactor>
</comment>
<dbReference type="Pfam" id="PF13193">
    <property type="entry name" value="AMP-binding_C"/>
    <property type="match status" value="1"/>
</dbReference>
<comment type="caution">
    <text evidence="10">The sequence shown here is derived from an EMBL/GenBank/DDBJ whole genome shotgun (WGS) entry which is preliminary data.</text>
</comment>
<dbReference type="GO" id="GO:0031177">
    <property type="term" value="F:phosphopantetheine binding"/>
    <property type="evidence" value="ECO:0007669"/>
    <property type="project" value="InterPro"/>
</dbReference>
<dbReference type="Pfam" id="PF00109">
    <property type="entry name" value="ketoacyl-synt"/>
    <property type="match status" value="1"/>
</dbReference>
<name>A0AA37M4F6_9HYPH</name>
<dbReference type="InterPro" id="IPR016039">
    <property type="entry name" value="Thiolase-like"/>
</dbReference>
<dbReference type="Pfam" id="PF02801">
    <property type="entry name" value="Ketoacyl-synt_C"/>
    <property type="match status" value="1"/>
</dbReference>
<comment type="similarity">
    <text evidence="6">In the C-terminal section; belongs to the NRP synthetase family.</text>
</comment>
<dbReference type="Gene3D" id="3.30.300.30">
    <property type="match status" value="3"/>
</dbReference>
<keyword evidence="3" id="KW-0597">Phosphoprotein</keyword>
<dbReference type="InterPro" id="IPR015424">
    <property type="entry name" value="PyrdxlP-dep_Trfase"/>
</dbReference>
<dbReference type="CDD" id="cd00833">
    <property type="entry name" value="PKS"/>
    <property type="match status" value="1"/>
</dbReference>
<dbReference type="InterPro" id="IPR016035">
    <property type="entry name" value="Acyl_Trfase/lysoPLipase"/>
</dbReference>
<reference evidence="10" key="2">
    <citation type="submission" date="2021-08" db="EMBL/GenBank/DDBJ databases">
        <authorList>
            <person name="Tani A."/>
            <person name="Ola A."/>
            <person name="Ogura Y."/>
            <person name="Katsura K."/>
            <person name="Hayashi T."/>
        </authorList>
    </citation>
    <scope>NUCLEOTIDE SEQUENCE</scope>
    <source>
        <strain evidence="10">JCM 32048</strain>
    </source>
</reference>
<dbReference type="SUPFAM" id="SSF47336">
    <property type="entry name" value="ACP-like"/>
    <property type="match status" value="4"/>
</dbReference>
<dbReference type="InterPro" id="IPR001227">
    <property type="entry name" value="Ac_transferase_dom_sf"/>
</dbReference>
<dbReference type="PROSITE" id="PS00455">
    <property type="entry name" value="AMP_BINDING"/>
    <property type="match status" value="2"/>
</dbReference>
<keyword evidence="10" id="KW-0436">Ligase</keyword>
<dbReference type="SUPFAM" id="SSF52151">
    <property type="entry name" value="FabD/lysophospholipase-like"/>
    <property type="match status" value="1"/>
</dbReference>
<feature type="region of interest" description="Disordered" evidence="7">
    <location>
        <begin position="1708"/>
        <end position="1741"/>
    </location>
</feature>
<dbReference type="Pfam" id="PF00668">
    <property type="entry name" value="Condensation"/>
    <property type="match status" value="4"/>
</dbReference>
<feature type="region of interest" description="Disordered" evidence="7">
    <location>
        <begin position="2629"/>
        <end position="2652"/>
    </location>
</feature>
<evidence type="ECO:0000256" key="7">
    <source>
        <dbReference type="SAM" id="MobiDB-lite"/>
    </source>
</evidence>
<dbReference type="Pfam" id="PF00501">
    <property type="entry name" value="AMP-binding"/>
    <property type="match status" value="2"/>
</dbReference>
<keyword evidence="2" id="KW-0596">Phosphopantetheine</keyword>
<evidence type="ECO:0000259" key="8">
    <source>
        <dbReference type="PROSITE" id="PS50075"/>
    </source>
</evidence>
<dbReference type="SMART" id="SM00827">
    <property type="entry name" value="PKS_AT"/>
    <property type="match status" value="1"/>
</dbReference>
<dbReference type="InterPro" id="IPR015421">
    <property type="entry name" value="PyrdxlP-dep_Trfase_major"/>
</dbReference>
<dbReference type="PROSITE" id="PS50075">
    <property type="entry name" value="CARRIER"/>
    <property type="match status" value="4"/>
</dbReference>
<dbReference type="FunFam" id="3.40.50.12780:FF:000012">
    <property type="entry name" value="Non-ribosomal peptide synthetase"/>
    <property type="match status" value="1"/>
</dbReference>
<evidence type="ECO:0000256" key="4">
    <source>
        <dbReference type="ARBA" id="ARBA00022679"/>
    </source>
</evidence>
<dbReference type="PROSITE" id="PS52004">
    <property type="entry name" value="KS3_2"/>
    <property type="match status" value="1"/>
</dbReference>
<dbReference type="InterPro" id="IPR045851">
    <property type="entry name" value="AMP-bd_C_sf"/>
</dbReference>
<dbReference type="GO" id="GO:0008483">
    <property type="term" value="F:transaminase activity"/>
    <property type="evidence" value="ECO:0007669"/>
    <property type="project" value="InterPro"/>
</dbReference>
<accession>A0AA37M4F6</accession>
<dbReference type="InterPro" id="IPR000873">
    <property type="entry name" value="AMP-dep_synth/lig_dom"/>
</dbReference>
<dbReference type="Gene3D" id="3.40.366.10">
    <property type="entry name" value="Malonyl-Coenzyme A Acyl Carrier Protein, domain 2"/>
    <property type="match status" value="1"/>
</dbReference>
<organism evidence="10 11">
    <name type="scientific">Methylobacterium frigidaeris</name>
    <dbReference type="NCBI Taxonomy" id="2038277"/>
    <lineage>
        <taxon>Bacteria</taxon>
        <taxon>Pseudomonadati</taxon>
        <taxon>Pseudomonadota</taxon>
        <taxon>Alphaproteobacteria</taxon>
        <taxon>Hyphomicrobiales</taxon>
        <taxon>Methylobacteriaceae</taxon>
        <taxon>Methylobacterium</taxon>
    </lineage>
</organism>
<dbReference type="Gene3D" id="3.40.47.10">
    <property type="match status" value="1"/>
</dbReference>
<feature type="domain" description="Ketosynthase family 3 (KS3)" evidence="9">
    <location>
        <begin position="680"/>
        <end position="1096"/>
    </location>
</feature>
<feature type="compositionally biased region" description="Low complexity" evidence="7">
    <location>
        <begin position="1708"/>
        <end position="1727"/>
    </location>
</feature>
<dbReference type="Gene3D" id="3.30.70.3290">
    <property type="match status" value="1"/>
</dbReference>
<feature type="domain" description="Carrier" evidence="8">
    <location>
        <begin position="1576"/>
        <end position="1651"/>
    </location>
</feature>
<gene>
    <name evidence="10" type="primary">dltA_3</name>
    <name evidence="10" type="ORF">MPEAHAMD_2636</name>
</gene>
<dbReference type="SUPFAM" id="SSF53901">
    <property type="entry name" value="Thiolase-like"/>
    <property type="match status" value="1"/>
</dbReference>
<dbReference type="InterPro" id="IPR023213">
    <property type="entry name" value="CAT-like_dom_sf"/>
</dbReference>
<reference evidence="10" key="1">
    <citation type="journal article" date="2016" name="Front. Microbiol.">
        <title>Genome Sequence of the Piezophilic, Mesophilic Sulfate-Reducing Bacterium Desulfovibrio indicus J2T.</title>
        <authorList>
            <person name="Cao J."/>
            <person name="Maignien L."/>
            <person name="Shao Z."/>
            <person name="Alain K."/>
            <person name="Jebbar M."/>
        </authorList>
    </citation>
    <scope>NUCLEOTIDE SEQUENCE</scope>
    <source>
        <strain evidence="10">JCM 32048</strain>
    </source>
</reference>
<keyword evidence="5" id="KW-0663">Pyridoxal phosphate</keyword>
<dbReference type="SUPFAM" id="SSF53383">
    <property type="entry name" value="PLP-dependent transferases"/>
    <property type="match status" value="1"/>
</dbReference>
<feature type="region of interest" description="Disordered" evidence="7">
    <location>
        <begin position="1540"/>
        <end position="1576"/>
    </location>
</feature>
<dbReference type="PANTHER" id="PTHR45527">
    <property type="entry name" value="NONRIBOSOMAL PEPTIDE SYNTHETASE"/>
    <property type="match status" value="1"/>
</dbReference>
<dbReference type="InterPro" id="IPR016036">
    <property type="entry name" value="Malonyl_transacylase_ACP-bd"/>
</dbReference>
<feature type="domain" description="Carrier" evidence="8">
    <location>
        <begin position="2798"/>
        <end position="2873"/>
    </location>
</feature>
<dbReference type="InterPro" id="IPR042099">
    <property type="entry name" value="ANL_N_sf"/>
</dbReference>
<dbReference type="Gene3D" id="3.30.559.10">
    <property type="entry name" value="Chloramphenicol acetyltransferase-like domain"/>
    <property type="match status" value="4"/>
</dbReference>
<dbReference type="SUPFAM" id="SSF52777">
    <property type="entry name" value="CoA-dependent acyltransferases"/>
    <property type="match status" value="8"/>
</dbReference>
<dbReference type="InterPro" id="IPR006162">
    <property type="entry name" value="Ppantetheine_attach_site"/>
</dbReference>
<dbReference type="Pfam" id="PF16197">
    <property type="entry name" value="KAsynt_C_assoc"/>
    <property type="match status" value="1"/>
</dbReference>
<dbReference type="InterPro" id="IPR009081">
    <property type="entry name" value="PP-bd_ACP"/>
</dbReference>
<dbReference type="InterPro" id="IPR010071">
    <property type="entry name" value="AA_adenyl_dom"/>
</dbReference>
<evidence type="ECO:0000256" key="5">
    <source>
        <dbReference type="ARBA" id="ARBA00022898"/>
    </source>
</evidence>
<dbReference type="FunFam" id="1.10.1200.10:FF:000005">
    <property type="entry name" value="Nonribosomal peptide synthetase 1"/>
    <property type="match status" value="1"/>
</dbReference>
<dbReference type="InterPro" id="IPR036736">
    <property type="entry name" value="ACP-like_sf"/>
</dbReference>
<dbReference type="InterPro" id="IPR020806">
    <property type="entry name" value="PKS_PP-bd"/>
</dbReference>
<dbReference type="GO" id="GO:0005737">
    <property type="term" value="C:cytoplasm"/>
    <property type="evidence" value="ECO:0007669"/>
    <property type="project" value="TreeGrafter"/>
</dbReference>
<dbReference type="InterPro" id="IPR005814">
    <property type="entry name" value="Aminotrans_3"/>
</dbReference>
<evidence type="ECO:0000313" key="10">
    <source>
        <dbReference type="EMBL" id="GJD62483.1"/>
    </source>
</evidence>
<dbReference type="NCBIfam" id="TIGR01733">
    <property type="entry name" value="AA-adenyl-dom"/>
    <property type="match status" value="1"/>
</dbReference>
<evidence type="ECO:0000256" key="2">
    <source>
        <dbReference type="ARBA" id="ARBA00022450"/>
    </source>
</evidence>
<dbReference type="SMART" id="SM00823">
    <property type="entry name" value="PKS_PP"/>
    <property type="match status" value="4"/>
</dbReference>
<dbReference type="SUPFAM" id="SSF56801">
    <property type="entry name" value="Acetyl-CoA synthetase-like"/>
    <property type="match status" value="3"/>
</dbReference>
<keyword evidence="4" id="KW-0808">Transferase</keyword>
<dbReference type="InterPro" id="IPR020841">
    <property type="entry name" value="PKS_Beta-ketoAc_synthase_dom"/>
</dbReference>
<dbReference type="SMART" id="SM00825">
    <property type="entry name" value="PKS_KS"/>
    <property type="match status" value="1"/>
</dbReference>
<dbReference type="GO" id="GO:0043041">
    <property type="term" value="P:amino acid activation for nonribosomal peptide biosynthetic process"/>
    <property type="evidence" value="ECO:0007669"/>
    <property type="project" value="TreeGrafter"/>
</dbReference>
<dbReference type="CDD" id="cd19531">
    <property type="entry name" value="LCL_NRPS-like"/>
    <property type="match status" value="2"/>
</dbReference>
<dbReference type="GO" id="GO:0016874">
    <property type="term" value="F:ligase activity"/>
    <property type="evidence" value="ECO:0007669"/>
    <property type="project" value="UniProtKB-KW"/>
</dbReference>
<evidence type="ECO:0000313" key="11">
    <source>
        <dbReference type="Proteomes" id="UP001055286"/>
    </source>
</evidence>
<dbReference type="CDD" id="cd00610">
    <property type="entry name" value="OAT_like"/>
    <property type="match status" value="1"/>
</dbReference>
<dbReference type="EMBL" id="BPQJ01000010">
    <property type="protein sequence ID" value="GJD62483.1"/>
    <property type="molecule type" value="Genomic_DNA"/>
</dbReference>
<dbReference type="InterPro" id="IPR032821">
    <property type="entry name" value="PKS_assoc"/>
</dbReference>
<dbReference type="GO" id="GO:0006633">
    <property type="term" value="P:fatty acid biosynthetic process"/>
    <property type="evidence" value="ECO:0007669"/>
    <property type="project" value="InterPro"/>
</dbReference>
<dbReference type="InterPro" id="IPR001242">
    <property type="entry name" value="Condensation_dom"/>
</dbReference>
<dbReference type="InterPro" id="IPR014031">
    <property type="entry name" value="Ketoacyl_synth_C"/>
</dbReference>
<sequence length="4814" mass="510296">MCQALAESARGEAGIVFVEAGRRTTRLSYADLLDRARRCGGGFLRQGVRPGDEVIIATDNQSVFVVAFWACILNGFAAVPVAAPSSEEGALKLARIWTVLARPWLVADGPVAERIASVLGRFEPEPRARLALIAERTLANPGPCLDGEPAPVRPAAPGDVAFIQFSSGSTGAPKGVTVTHANLLANCDGIWEGIAAAGPHRFVSWMPLTHDFGIIWFHILPVVRGLEHGLIPTKLFVRSPTVWLQAASDLKATVLGGPNFSYRHLLKLWEPDRPRDWDLSAVRLIANGAEPIAADLAAEFVAALAPFGLGADVMTPAYGLAEGTLVVTLAPWRAPLRRVVLDRRRVSVGDAVVEVAPEAPDAVTFVSVGAPIAHMSLRIADEAGAPCRDRVVGRIQIRGASVTAGYYRDPAATRAVVGEDGWLETGDLGFVQGGELVMTGRRKDIVIVNGVNYYPQDIERVVGDVDGLDLNMAVAGAVPVMEAGVEREGVAVFVLHRRDAAGFVPLVRRIRDRVLREIGIPVDVVVPVSRIPKTTSGKVQRFDLVRRYRDGDFAEALAAMAAAEARDGARDGAWEGEGGDGLRESWRRGDRPALIAALVALSHRLVPGAAPDPDRPLMESGFTSLRLVELMRRLNRALDLDLPVTAVFEQPTLAALADALLAREPRPLAAQIGPAPAAGGARFVIAGLACRLPGGVETPEAFWDLLAAGRDATGPVAPGRWPDFDRGLVATDRGGYLADIETFPHRFFNLTQAEAELVDPQQRLLLMTAWEAVERAGLDPQGLKGSRTGVFVGIGPGDYVQAQARSGRLAEIGPHAVLGSTPSVAAGRIAYVLGLEGPVLAVDTACSSSLTALHLAARSLRAGECDRAIVAGVNLILGPELHGGLSRMKALSPNGRCRAFDAGADGYARGEGCVAMVLALADAVPAGRALAVIAGSAVSHDGASNGLTAPNGAAQRAVIAAALADAGLTAGAVDYVEAHGTGTPLGDPIEAMALAETYGAGRAEALPIGSVKTNLGHLEAASGLAGLAKVVLALRHGRLPASLHFEEPNPLIPWSRLPLQVVAAARPWPDTAGRPRRAAVSAFGMSGTNAHVIIEEVIVEDVAEEARPAGGTDRPALLALSARNPDELRALAARYARALAGADGLRLHDLAATAALARAAFPHRLAVVGREPAGLAEALRLRALPEPAGSERPRLVVLLPGQGAHAPAALRHFYEREPVFRAAIDAADRALAGRLDHRLADLFTRADASVLLARTEHDQPASVAVSLAMAALLRSCGLEPDVVVGHSVGEIAAAAVAGLLDPDDAVRFAADRGAAMQLLAGGAMLAVQAPEARVEAVAARTGAAIAARNAPSRVTLAGSEAALAAAEAMLREQGARVSRLDVAHAFHSPLISGALPEIRALAAGLDWRRIRGRRDGPVMVSTLTGAPVEVDALRDPEHWAEQACAPVAFADAVAAAGDGILLDLGSRPVLAPLAAEARPGARILALGDARRPEERFLDTVGALFEAGAPVRWSGVFAGRPGRVADAPTYPFLGRTRVLPSSRPVPAPAEPESSEPFSSMLQPARSPAPAARESDGDEVAGTIRSILKGLAGLRPEEVVPGVNWFGLGLDSLLIVQLQQALGRHYAIDLPLAEVMEHGDTLDRLVALVVPLLPRSAPVAAEPAAPPIAPVVVSTAAEASAAGLEGLLARQIDAMSALFQQQIQLLQGGAPAQPVPAGVSPAQSPAAPVQAPPASPVRENPVRETPAREIKGLFKALPGRRKDVDPAQGAHVARLAAAYNARTRASKEHTARHRGVYANPRAVIGFRPEWKELTYPLHVERAEGAHVWDLDGHRYVDITMGFGVTLFGHNPDFVREALEAEIAAGYPVGPQTARAGRVATLIRRMTGVERVAFFTTGSEAVMVALRLARARTGRRRIAMFTNSYHGTFDGLLASGWSDGARATTMPVSDGTPQGMVDDVIVLRYGDPEALDSLRHHAPDLAAVVVEPVQSRDPSVQPRDFLHALRAFTTESGTALIFDETITGFRVHPGGAQAHFGVTADIVTYGKVVGGGLPIGVVSGRARYLDAVDGGDWQYGDDSGPDARTAFVAGTFNNHPLSMAAAEAVLLRLEAEGPALQERLNARTAALCAELNAFFTEEEVPIRMVQFSSLFRFEFSGDTEILNYHLLNGGVFVWEGRNCFLSVAHDEADLRHIVEAVRRGVAAMRQDGWLPPRGPGRPGPAEILPAAAEDLSLSRGQGEMRALIEARPEASLAYHEMVALALDGPLDAAALEAALRALPERHEALRCIGLDDRAWYSAAVLTPALTTESVAGDDAAVTARLARDLGIPFDLDRGPLLRALLLRRGPERHVLALTVHHIVADGWSLGLMATELAELYAAARAGRTAALPPATSFRDFVAWSRERAATDDAALDPAEPVLLPAPPGPRRASFRGGRIHRRLTGAESALYGRAKRFARGRGVSPFTVLLGAYALLLGRLSDQRRLTIGVPVAGHTEAAMPVMVGPASAILPVTVELSPEMSFAGLVAQLRETLAGNQRAAASLLAPGGRRGPDVNVLFNLDRGLRLAFDGLALAWLSPPVAHPKKDLFLNVLELNGEALLDLDYDGEVADAGTARRWLDGYLALLDSALHDPEAPLAGHPLSPEDAAAQAAAGEARTRDSLGAPAGIGVLAPVEIRRDGAWHGTDRLGRLRPDGTVADLGPRDRFARSRAGWIDLAATANVLAEHPALREAVVVARAGSRLACVTARGAVPDPRALAAYAALRLAPAARPDAIVVVPVIPRRDDGSPDRAALEGVPAAPSAAVPPRGEDEIRIARIWADLLGLDAVGATDSFFDLGGHSLKALAMLARIEQITGRGVSLRAFFEAPTVAGLAARLNRGVGRPPIPRHAGTGPVPASNAQARLWMLDRVDPGLTAYTIGFALRSLAPLDGDALREALHRLGARHESLRTALTERDGLPVQTVLPEPILSFREEEAAALDPEAIADRMRDLAAEPFDLAVAPLWRAVWLRGAPDGDRLVVLIHHAISDVWSLGILVRDVLALYGAALRGVPDGLPALPLQYRDYAVWRAAEPDPHLADWTARLAGAPRTELRPDHPRPATKTFAGDHVTVEVPVAVAAAVKALAAIHGASAFAGLVAALYGLVWAETGSRDIVLGTVTAGRDHPALADQIGFFVNTLALRAAIDPEAGFVALLETARDALLGALAHGDTPLDRVVEALHCPRDPSRNPLFEIVVVMDDRDEIGRVLGASGFCLEEIDAPTAQFDLTLYVTEAADASLRIKATYNTDLFTRERIATLMGRLVRLMAEAAADPNAPLDASAEAGSARSLEAPTPHQERLWFVDRFERGVLYPAGPTYYNMPAVARVAAGLDPARLGEAAARLAARHPVLRSALPTRDERPVVSVRAGAVPPVTLIEAAAGAGLAALEEASRLAFDLGAAPLTRLTLCREAGAEAAQWLALTIHHALADPASLAQLMRELEILYRDPRADLPPAPGFAAWAGRERESADPAEAAYWRDRLTGVAALVLPTDRPRPAIHTFTAGRTGGTLAAPVLAGIDRLATALEVSRADILGACYHALLHRLTGQDDVIVGATWRSQAAHGLVGPATNLLPLRLAVDGRESFADLVRRHASEARAARAHGALPFDRIVLAVKPRNDMSRTALFDVLFHFAEEEAGDWAPVETGLGWGKYDLVLSVAAGAEGAATSLVFNRDLFDPETGRRIHDRFARLLGAALAEPDRPLADLDLMLPGERAALLERAGTVAEYPRALTLVSAFTAVVAHHGSRIAVTDAEGDVTYAALDRDSERLARRLRARGAAPDRCIGLLVDRSRSIPLGLLGILKAGSGYLPLDPAYPEERSRFMVADSGAALIVADARHAALARCLGAEVVVLEEAVADDPPVVEVLPAVRPEHLAYVIYTSGSTGTPKGCMIEHRNVVQLLFHEGTPFAFGPDDVWTLFHSACFDFSTWEIHGALLFGGRLVVVPQAVAREPAAFLDLLAREGVTILNQTPTAFYALIEAARQRPDLRLRLREIVFGGEALQPGRLGPWRALHPGARLVNMYGITETTVHVTVREIGEAEIADGRSVIGGPLPSYGVLLVGPDLRPCPWGIAGEILVSGHGVARGYLGRPDLTAERFVSHPDLPGQRLYRSGDLGRLGPDGGLVFLGRIDDQVKVRGFRIELGEVERQLVAHPRIRDAAVTADGDALTAYLVTDGPVGREALFHDLADRLPDYMIPARFLRVPAIPLTPNGKADRRRLIAEGGAGLEAEAGAAPRTPLQRAVARIWCEVLGLPEIGLEDNFFELGGHSLKANQAVVRLRQRLGARIDLRDFFSAQTLAVLADLIERRGFTPAGGLAPAPDAPDHALSFAQRRMWLLQAMEPGQVAYNMVGAFPIDGPADLDALARAFAALVMRHEILRTRFVLRQGEPRQVVDPGPETGLALFRAAGGAGAVDRLLAAEFRHVFDLAEGGLVRVHLVAPAAGHPACIVINLHHIVADGWSVTVMMRDLAALHRAALAAPEAGLVAASGLPPLRIQFKDYAAWQRIQVAGPVLAASRAYWLSRFEDEAPPLALPTDRPRPLRGSRAGAIVPLALDAALSADLRGLARRYDASLFAVLGALVRVQLVLLSGQDDVTFGTPVAGRNLLELESQVGFYLNLLALRGTVTPTGTVRDVLRAERSLVLDAFAHDAYPFDLLVEELARPPQAGRQPLFDVLVILQNNEPVVLDLDGSIARPLTDTSVSAKYDLNYMFEGEDQLQLLLEYAADLFDPGTARAIAEDFATLARAAVADPGVTIGQLGLLVRRDAPVPGILAAAHGSAAAVDHADGW</sequence>
<dbReference type="GO" id="GO:0030170">
    <property type="term" value="F:pyridoxal phosphate binding"/>
    <property type="evidence" value="ECO:0007669"/>
    <property type="project" value="InterPro"/>
</dbReference>
<dbReference type="GO" id="GO:0004315">
    <property type="term" value="F:3-oxoacyl-[acyl-carrier-protein] synthase activity"/>
    <property type="evidence" value="ECO:0007669"/>
    <property type="project" value="InterPro"/>
</dbReference>
<feature type="compositionally biased region" description="Low complexity" evidence="7">
    <location>
        <begin position="1549"/>
        <end position="1570"/>
    </location>
</feature>
<dbReference type="Pfam" id="PF00698">
    <property type="entry name" value="Acyl_transf_1"/>
    <property type="match status" value="1"/>
</dbReference>
<dbReference type="Gene3D" id="3.40.50.12780">
    <property type="entry name" value="N-terminal domain of ligase-like"/>
    <property type="match status" value="2"/>
</dbReference>
<dbReference type="SUPFAM" id="SSF55048">
    <property type="entry name" value="Probable ACP-binding domain of malonyl-CoA ACP transacylase"/>
    <property type="match status" value="1"/>
</dbReference>
<dbReference type="Proteomes" id="UP001055286">
    <property type="component" value="Unassembled WGS sequence"/>
</dbReference>
<dbReference type="InterPro" id="IPR020845">
    <property type="entry name" value="AMP-binding_CS"/>
</dbReference>
<dbReference type="Gene3D" id="3.90.1150.10">
    <property type="entry name" value="Aspartate Aminotransferase, domain 1"/>
    <property type="match status" value="1"/>
</dbReference>
<dbReference type="InterPro" id="IPR025110">
    <property type="entry name" value="AMP-bd_C"/>
</dbReference>
<evidence type="ECO:0000256" key="3">
    <source>
        <dbReference type="ARBA" id="ARBA00022553"/>
    </source>
</evidence>
<evidence type="ECO:0000256" key="1">
    <source>
        <dbReference type="ARBA" id="ARBA00001957"/>
    </source>
</evidence>
<dbReference type="PANTHER" id="PTHR45527:SF1">
    <property type="entry name" value="FATTY ACID SYNTHASE"/>
    <property type="match status" value="1"/>
</dbReference>
<proteinExistence type="inferred from homology"/>
<feature type="domain" description="Carrier" evidence="8">
    <location>
        <begin position="4260"/>
        <end position="4335"/>
    </location>
</feature>
<dbReference type="InterPro" id="IPR014030">
    <property type="entry name" value="Ketoacyl_synth_N"/>
</dbReference>
<dbReference type="InterPro" id="IPR018201">
    <property type="entry name" value="Ketoacyl_synth_AS"/>
</dbReference>
<dbReference type="PROSITE" id="PS00606">
    <property type="entry name" value="KS3_1"/>
    <property type="match status" value="1"/>
</dbReference>